<dbReference type="RefSeq" id="WP_379962035.1">
    <property type="nucleotide sequence ID" value="NZ_JAUYVI010000013.1"/>
</dbReference>
<dbReference type="InterPro" id="IPR013658">
    <property type="entry name" value="SGL"/>
</dbReference>
<dbReference type="Pfam" id="PF08450">
    <property type="entry name" value="SGL"/>
    <property type="match status" value="1"/>
</dbReference>
<evidence type="ECO:0000313" key="3">
    <source>
        <dbReference type="Proteomes" id="UP001230156"/>
    </source>
</evidence>
<name>A0ABU0YV05_9PROT</name>
<keyword evidence="3" id="KW-1185">Reference proteome</keyword>
<dbReference type="Proteomes" id="UP001230156">
    <property type="component" value="Unassembled WGS sequence"/>
</dbReference>
<sequence>MPTPKIIAADLQFPEGPVIDKDGSLLVVEIERRTITRVKDGRTSIVAALPGGPNGLAWGPDGALYVCNNGGFLFAKAADGGNRVKPGTPEGYAGGWIERLDPKTGERRVLYTRCGEHNLVGPNDLVFDAHGGFYFTDYGKFYPRHRVNGGLYYALADGSQIVEVAYPLISPNGVGLSPDGKTVYVAETETGRLFAFDLAEPGKAKRDAQSFAPHGGRILYGAGGYQRFDSLAVEASGNICIATIVSACITVVSPAGALVEQVPTGDIVTTNICFGGADRKTAYITLSSGGQLAEMPWARPGLALAHG</sequence>
<gene>
    <name evidence="2" type="ORF">Q8A70_27965</name>
</gene>
<organism evidence="2 3">
    <name type="scientific">Dongia sedimenti</name>
    <dbReference type="NCBI Taxonomy" id="3064282"/>
    <lineage>
        <taxon>Bacteria</taxon>
        <taxon>Pseudomonadati</taxon>
        <taxon>Pseudomonadota</taxon>
        <taxon>Alphaproteobacteria</taxon>
        <taxon>Rhodospirillales</taxon>
        <taxon>Dongiaceae</taxon>
        <taxon>Dongia</taxon>
    </lineage>
</organism>
<feature type="domain" description="SMP-30/Gluconolactonase/LRE-like region" evidence="1">
    <location>
        <begin position="13"/>
        <end position="287"/>
    </location>
</feature>
<dbReference type="InterPro" id="IPR005511">
    <property type="entry name" value="SMP-30"/>
</dbReference>
<comment type="caution">
    <text evidence="2">The sequence shown here is derived from an EMBL/GenBank/DDBJ whole genome shotgun (WGS) entry which is preliminary data.</text>
</comment>
<dbReference type="PRINTS" id="PR01790">
    <property type="entry name" value="SMP30FAMILY"/>
</dbReference>
<evidence type="ECO:0000259" key="1">
    <source>
        <dbReference type="Pfam" id="PF08450"/>
    </source>
</evidence>
<dbReference type="Gene3D" id="2.120.10.30">
    <property type="entry name" value="TolB, C-terminal domain"/>
    <property type="match status" value="1"/>
</dbReference>
<dbReference type="SUPFAM" id="SSF63829">
    <property type="entry name" value="Calcium-dependent phosphotriesterase"/>
    <property type="match status" value="1"/>
</dbReference>
<accession>A0ABU0YV05</accession>
<protein>
    <submittedName>
        <fullName evidence="2">SMP-30/gluconolactonase/LRE family protein</fullName>
    </submittedName>
</protein>
<dbReference type="InterPro" id="IPR011042">
    <property type="entry name" value="6-blade_b-propeller_TolB-like"/>
</dbReference>
<dbReference type="PANTHER" id="PTHR47572">
    <property type="entry name" value="LIPOPROTEIN-RELATED"/>
    <property type="match status" value="1"/>
</dbReference>
<evidence type="ECO:0000313" key="2">
    <source>
        <dbReference type="EMBL" id="MDQ7251555.1"/>
    </source>
</evidence>
<proteinExistence type="predicted"/>
<reference evidence="3" key="1">
    <citation type="submission" date="2023-08" db="EMBL/GenBank/DDBJ databases">
        <title>Rhodospirillaceae gen. nov., a novel taxon isolated from the Yangtze River Yuezi River estuary sludge.</title>
        <authorList>
            <person name="Ruan L."/>
        </authorList>
    </citation>
    <scope>NUCLEOTIDE SEQUENCE [LARGE SCALE GENOMIC DNA]</scope>
    <source>
        <strain evidence="3">R-7</strain>
    </source>
</reference>
<dbReference type="PANTHER" id="PTHR47572:SF5">
    <property type="entry name" value="BLR2277 PROTEIN"/>
    <property type="match status" value="1"/>
</dbReference>
<dbReference type="EMBL" id="JAUYVI010000013">
    <property type="protein sequence ID" value="MDQ7251555.1"/>
    <property type="molecule type" value="Genomic_DNA"/>
</dbReference>
<dbReference type="InterPro" id="IPR051262">
    <property type="entry name" value="SMP-30/CGR1_Lactonase"/>
</dbReference>